<keyword evidence="1" id="KW-0472">Membrane</keyword>
<organism evidence="2 3">
    <name type="scientific">Paraburkholderia fungorum</name>
    <dbReference type="NCBI Taxonomy" id="134537"/>
    <lineage>
        <taxon>Bacteria</taxon>
        <taxon>Pseudomonadati</taxon>
        <taxon>Pseudomonadota</taxon>
        <taxon>Betaproteobacteria</taxon>
        <taxon>Burkholderiales</taxon>
        <taxon>Burkholderiaceae</taxon>
        <taxon>Paraburkholderia</taxon>
    </lineage>
</organism>
<evidence type="ECO:0000313" key="3">
    <source>
        <dbReference type="Proteomes" id="UP000183487"/>
    </source>
</evidence>
<sequence length="66" mass="7320">MFTCGEKDWHDRDLIGMAAIVSGYALDGIGCLSMVNIKRRTDEADIDYRGRVMARLMEIGASHEAS</sequence>
<proteinExistence type="predicted"/>
<keyword evidence="3" id="KW-1185">Reference proteome</keyword>
<feature type="transmembrane region" description="Helical" evidence="1">
    <location>
        <begin position="15"/>
        <end position="35"/>
    </location>
</feature>
<protein>
    <submittedName>
        <fullName evidence="2">Uncharacterized protein</fullName>
    </submittedName>
</protein>
<reference evidence="3" key="1">
    <citation type="submission" date="2016-10" db="EMBL/GenBank/DDBJ databases">
        <authorList>
            <person name="Varghese N."/>
        </authorList>
    </citation>
    <scope>NUCLEOTIDE SEQUENCE [LARGE SCALE GENOMIC DNA]</scope>
    <source>
        <strain evidence="3">GAS106B</strain>
    </source>
</reference>
<evidence type="ECO:0000313" key="2">
    <source>
        <dbReference type="EMBL" id="SDR37854.1"/>
    </source>
</evidence>
<keyword evidence="1" id="KW-1133">Transmembrane helix</keyword>
<keyword evidence="1" id="KW-0812">Transmembrane</keyword>
<dbReference type="AlphaFoldDB" id="A0A1H1IJR7"/>
<dbReference type="Proteomes" id="UP000183487">
    <property type="component" value="Unassembled WGS sequence"/>
</dbReference>
<evidence type="ECO:0000256" key="1">
    <source>
        <dbReference type="SAM" id="Phobius"/>
    </source>
</evidence>
<dbReference type="EMBL" id="FNKP01000002">
    <property type="protein sequence ID" value="SDR37854.1"/>
    <property type="molecule type" value="Genomic_DNA"/>
</dbReference>
<name>A0A1H1IJR7_9BURK</name>
<accession>A0A1H1IJR7</accession>
<gene>
    <name evidence="2" type="ORF">SAMN05443245_5274</name>
</gene>